<accession>A0AAD9VRT8</accession>
<dbReference type="Proteomes" id="UP001258017">
    <property type="component" value="Unassembled WGS sequence"/>
</dbReference>
<organism evidence="2 3">
    <name type="scientific">Odynerus spinipes</name>
    <dbReference type="NCBI Taxonomy" id="1348599"/>
    <lineage>
        <taxon>Eukaryota</taxon>
        <taxon>Metazoa</taxon>
        <taxon>Ecdysozoa</taxon>
        <taxon>Arthropoda</taxon>
        <taxon>Hexapoda</taxon>
        <taxon>Insecta</taxon>
        <taxon>Pterygota</taxon>
        <taxon>Neoptera</taxon>
        <taxon>Endopterygota</taxon>
        <taxon>Hymenoptera</taxon>
        <taxon>Apocrita</taxon>
        <taxon>Aculeata</taxon>
        <taxon>Vespoidea</taxon>
        <taxon>Vespidae</taxon>
        <taxon>Eumeninae</taxon>
        <taxon>Odynerus</taxon>
    </lineage>
</organism>
<feature type="region of interest" description="Disordered" evidence="1">
    <location>
        <begin position="1"/>
        <end position="69"/>
    </location>
</feature>
<evidence type="ECO:0000313" key="3">
    <source>
        <dbReference type="Proteomes" id="UP001258017"/>
    </source>
</evidence>
<reference evidence="2" key="2">
    <citation type="journal article" date="2023" name="Commun. Biol.">
        <title>Intrasexual cuticular hydrocarbon dimorphism in a wasp sheds light on hydrocarbon biosynthesis genes in Hymenoptera.</title>
        <authorList>
            <person name="Moris V.C."/>
            <person name="Podsiadlowski L."/>
            <person name="Martin S."/>
            <person name="Oeyen J.P."/>
            <person name="Donath A."/>
            <person name="Petersen M."/>
            <person name="Wilbrandt J."/>
            <person name="Misof B."/>
            <person name="Liedtke D."/>
            <person name="Thamm M."/>
            <person name="Scheiner R."/>
            <person name="Schmitt T."/>
            <person name="Niehuis O."/>
        </authorList>
    </citation>
    <scope>NUCLEOTIDE SEQUENCE</scope>
    <source>
        <strain evidence="2">GBR_01_08_01A</strain>
    </source>
</reference>
<gene>
    <name evidence="2" type="ORF">KPH14_006934</name>
</gene>
<proteinExistence type="predicted"/>
<feature type="compositionally biased region" description="Basic and acidic residues" evidence="1">
    <location>
        <begin position="32"/>
        <end position="57"/>
    </location>
</feature>
<protein>
    <submittedName>
        <fullName evidence="2">Uncharacterized protein</fullName>
    </submittedName>
</protein>
<evidence type="ECO:0000256" key="1">
    <source>
        <dbReference type="SAM" id="MobiDB-lite"/>
    </source>
</evidence>
<name>A0AAD9VRT8_9HYME</name>
<dbReference type="EMBL" id="JAIFRP010000026">
    <property type="protein sequence ID" value="KAK2584566.1"/>
    <property type="molecule type" value="Genomic_DNA"/>
</dbReference>
<keyword evidence="3" id="KW-1185">Reference proteome</keyword>
<evidence type="ECO:0000313" key="2">
    <source>
        <dbReference type="EMBL" id="KAK2584566.1"/>
    </source>
</evidence>
<comment type="caution">
    <text evidence="2">The sequence shown here is derived from an EMBL/GenBank/DDBJ whole genome shotgun (WGS) entry which is preliminary data.</text>
</comment>
<reference evidence="2" key="1">
    <citation type="submission" date="2021-08" db="EMBL/GenBank/DDBJ databases">
        <authorList>
            <person name="Misof B."/>
            <person name="Oliver O."/>
            <person name="Podsiadlowski L."/>
            <person name="Donath A."/>
            <person name="Peters R."/>
            <person name="Mayer C."/>
            <person name="Rust J."/>
            <person name="Gunkel S."/>
            <person name="Lesny P."/>
            <person name="Martin S."/>
            <person name="Oeyen J.P."/>
            <person name="Petersen M."/>
            <person name="Panagiotis P."/>
            <person name="Wilbrandt J."/>
            <person name="Tanja T."/>
        </authorList>
    </citation>
    <scope>NUCLEOTIDE SEQUENCE</scope>
    <source>
        <strain evidence="2">GBR_01_08_01A</strain>
        <tissue evidence="2">Thorax + abdomen</tissue>
    </source>
</reference>
<feature type="compositionally biased region" description="Gly residues" evidence="1">
    <location>
        <begin position="1"/>
        <end position="11"/>
    </location>
</feature>
<feature type="compositionally biased region" description="Basic and acidic residues" evidence="1">
    <location>
        <begin position="16"/>
        <end position="25"/>
    </location>
</feature>
<sequence length="95" mass="11495">MAAGGYPGGYYVGEIKGPRENKKESEEDEEEQRERERLDKERPRKMDDSNLRLDESRRRRRRRRQEKKSILDRHLTLTYIIYSTRTSRATIAPRR</sequence>
<dbReference type="AlphaFoldDB" id="A0AAD9VRT8"/>